<dbReference type="AlphaFoldDB" id="A0A7W9HQF9"/>
<accession>A0A7W9HQF9</accession>
<dbReference type="Proteomes" id="UP000552097">
    <property type="component" value="Unassembled WGS sequence"/>
</dbReference>
<dbReference type="InterPro" id="IPR035897">
    <property type="entry name" value="Toll_tir_struct_dom_sf"/>
</dbReference>
<name>A0A7W9HQF9_9PSEU</name>
<feature type="domain" description="TIR" evidence="1">
    <location>
        <begin position="12"/>
        <end position="139"/>
    </location>
</feature>
<dbReference type="RefSeq" id="WP_184926331.1">
    <property type="nucleotide sequence ID" value="NZ_JACHMO010000001.1"/>
</dbReference>
<gene>
    <name evidence="2" type="ORF">F4560_006380</name>
</gene>
<dbReference type="PROSITE" id="PS50104">
    <property type="entry name" value="TIR"/>
    <property type="match status" value="1"/>
</dbReference>
<protein>
    <recommendedName>
        <fullName evidence="1">TIR domain-containing protein</fullName>
    </recommendedName>
</protein>
<reference evidence="2 3" key="1">
    <citation type="submission" date="2020-08" db="EMBL/GenBank/DDBJ databases">
        <title>Sequencing the genomes of 1000 actinobacteria strains.</title>
        <authorList>
            <person name="Klenk H.-P."/>
        </authorList>
    </citation>
    <scope>NUCLEOTIDE SEQUENCE [LARGE SCALE GENOMIC DNA]</scope>
    <source>
        <strain evidence="2 3">DSM 45486</strain>
    </source>
</reference>
<comment type="caution">
    <text evidence="2">The sequence shown here is derived from an EMBL/GenBank/DDBJ whole genome shotgun (WGS) entry which is preliminary data.</text>
</comment>
<keyword evidence="3" id="KW-1185">Reference proteome</keyword>
<evidence type="ECO:0000313" key="3">
    <source>
        <dbReference type="Proteomes" id="UP000552097"/>
    </source>
</evidence>
<dbReference type="SUPFAM" id="SSF52200">
    <property type="entry name" value="Toll/Interleukin receptor TIR domain"/>
    <property type="match status" value="1"/>
</dbReference>
<sequence length="347" mass="38911">MHEAGAALRRRTKYDLFISYNTEDRPLVRELAEDLHRFGVRVWWDAWEMKPGDFIRDRINDGITSAGYFLAVLSPSALRSNWVKYELTSGMLLEIERAGVRVVPALVAGLSVGSLPVDLRAKKCLLLDPDNYRASVEELVDLVKPERRQRAELLNRLRDPKDVFRSAAVLRPYALHQHDQTVEKAALEGLRKIGGPEAVVVVTERALNTWGVSAIERALKTLMRMRADSGLLAFCTTLLRDSRYLIEKINTIAETSPEVSEALADFDGVTDWEIAERLGKVLNVFYTSPNPEIRYGTALSRALLPPTRLAGKVDPPPEDLTAEAVKFADQALPNLTAVLRNCDRYGM</sequence>
<organism evidence="2 3">
    <name type="scientific">Saccharothrix ecbatanensis</name>
    <dbReference type="NCBI Taxonomy" id="1105145"/>
    <lineage>
        <taxon>Bacteria</taxon>
        <taxon>Bacillati</taxon>
        <taxon>Actinomycetota</taxon>
        <taxon>Actinomycetes</taxon>
        <taxon>Pseudonocardiales</taxon>
        <taxon>Pseudonocardiaceae</taxon>
        <taxon>Saccharothrix</taxon>
    </lineage>
</organism>
<dbReference type="SMART" id="SM00255">
    <property type="entry name" value="TIR"/>
    <property type="match status" value="1"/>
</dbReference>
<evidence type="ECO:0000313" key="2">
    <source>
        <dbReference type="EMBL" id="MBB5806612.1"/>
    </source>
</evidence>
<dbReference type="Gene3D" id="3.40.50.10140">
    <property type="entry name" value="Toll/interleukin-1 receptor homology (TIR) domain"/>
    <property type="match status" value="1"/>
</dbReference>
<dbReference type="EMBL" id="JACHMO010000001">
    <property type="protein sequence ID" value="MBB5806612.1"/>
    <property type="molecule type" value="Genomic_DNA"/>
</dbReference>
<evidence type="ECO:0000259" key="1">
    <source>
        <dbReference type="PROSITE" id="PS50104"/>
    </source>
</evidence>
<dbReference type="GO" id="GO:0007165">
    <property type="term" value="P:signal transduction"/>
    <property type="evidence" value="ECO:0007669"/>
    <property type="project" value="InterPro"/>
</dbReference>
<dbReference type="InterPro" id="IPR000157">
    <property type="entry name" value="TIR_dom"/>
</dbReference>
<dbReference type="Pfam" id="PF13676">
    <property type="entry name" value="TIR_2"/>
    <property type="match status" value="1"/>
</dbReference>
<proteinExistence type="predicted"/>
<dbReference type="Gene3D" id="1.25.10.10">
    <property type="entry name" value="Leucine-rich Repeat Variant"/>
    <property type="match status" value="1"/>
</dbReference>
<dbReference type="InterPro" id="IPR011989">
    <property type="entry name" value="ARM-like"/>
</dbReference>